<evidence type="ECO:0000259" key="3">
    <source>
        <dbReference type="SMART" id="SM00644"/>
    </source>
</evidence>
<protein>
    <submittedName>
        <fullName evidence="4">Lysin A, N-acetylmuramoyl-L-alanine amidase domain</fullName>
    </submittedName>
</protein>
<keyword evidence="1" id="KW-0929">Antimicrobial</keyword>
<dbReference type="Gene3D" id="3.40.80.10">
    <property type="entry name" value="Peptidoglycan recognition protein-like"/>
    <property type="match status" value="1"/>
</dbReference>
<sequence>MSVAIIGAIARENVRLGGISRYTQGWETRGNGQRSNYGGILLHHTAGGRNVNIDQILINGRWDLAGPLCNFCIMYDGDIGVIAAHPANHAGASGGWDTSPFARTGLFNSQIIGVEIQYPGTEPMAQVQYEAAKRLTNATLNVLGKPRDYRWAKFHQGTSIEGKWDPGYHPSGKTYSIAQFRKDCAGMPAAAGENPDSPTWQDNRFQLLGSKAA</sequence>
<dbReference type="GeneID" id="40079187"/>
<proteinExistence type="predicted"/>
<evidence type="ECO:0000313" key="4">
    <source>
        <dbReference type="EMBL" id="AMS03426.1"/>
    </source>
</evidence>
<feature type="domain" description="N-acetylmuramoyl-L-alanine amidase" evidence="3">
    <location>
        <begin position="27"/>
        <end position="167"/>
    </location>
</feature>
<dbReference type="GO" id="GO:0008745">
    <property type="term" value="F:N-acetylmuramoyl-L-alanine amidase activity"/>
    <property type="evidence" value="ECO:0007669"/>
    <property type="project" value="InterPro"/>
</dbReference>
<evidence type="ECO:0000256" key="1">
    <source>
        <dbReference type="ARBA" id="ARBA00022529"/>
    </source>
</evidence>
<keyword evidence="5" id="KW-1185">Reference proteome</keyword>
<dbReference type="Proteomes" id="UP000223856">
    <property type="component" value="Segment"/>
</dbReference>
<organism evidence="4 5">
    <name type="scientific">Gordonia phage Katyusha</name>
    <dbReference type="NCBI Taxonomy" id="1821555"/>
    <lineage>
        <taxon>Viruses</taxon>
        <taxon>Duplodnaviria</taxon>
        <taxon>Heunggongvirae</taxon>
        <taxon>Uroviricota</taxon>
        <taxon>Caudoviricetes</taxon>
        <taxon>Demosthenesvirus</taxon>
        <taxon>Demosthenesvirus katyusha</taxon>
    </lineage>
</organism>
<accession>A0A142KBE3</accession>
<dbReference type="InterPro" id="IPR036505">
    <property type="entry name" value="Amidase/PGRP_sf"/>
</dbReference>
<gene>
    <name evidence="4" type="primary">33</name>
    <name evidence="4" type="ORF">SEA_KATYUSHA_33</name>
</gene>
<dbReference type="SUPFAM" id="SSF55846">
    <property type="entry name" value="N-acetylmuramoyl-L-alanine amidase-like"/>
    <property type="match status" value="1"/>
</dbReference>
<dbReference type="GO" id="GO:0001897">
    <property type="term" value="P:symbiont-mediated cytolysis of host cell"/>
    <property type="evidence" value="ECO:0007669"/>
    <property type="project" value="UniProtKB-ARBA"/>
</dbReference>
<dbReference type="GO" id="GO:0042742">
    <property type="term" value="P:defense response to bacterium"/>
    <property type="evidence" value="ECO:0007669"/>
    <property type="project" value="UniProtKB-KW"/>
</dbReference>
<dbReference type="RefSeq" id="YP_009603307.1">
    <property type="nucleotide sequence ID" value="NC_041950.1"/>
</dbReference>
<evidence type="ECO:0000313" key="5">
    <source>
        <dbReference type="Proteomes" id="UP000223856"/>
    </source>
</evidence>
<dbReference type="InterPro" id="IPR002502">
    <property type="entry name" value="Amidase_domain"/>
</dbReference>
<dbReference type="KEGG" id="vg:40079187"/>
<dbReference type="Pfam" id="PF01510">
    <property type="entry name" value="Amidase_2"/>
    <property type="match status" value="1"/>
</dbReference>
<evidence type="ECO:0000256" key="2">
    <source>
        <dbReference type="ARBA" id="ARBA00022638"/>
    </source>
</evidence>
<reference evidence="4 5" key="1">
    <citation type="submission" date="2016-03" db="EMBL/GenBank/DDBJ databases">
        <authorList>
            <person name="Green D.E."/>
            <person name="Kennedy B.V."/>
            <person name="Kocak B.Z."/>
            <person name="Moretti M.L."/>
            <person name="Onelangsy F.L."/>
            <person name="Mezghani N.A."/>
            <person name="Thompson P.K."/>
            <person name="Ulbrich M.C."/>
            <person name="Furbee E.C."/>
            <person name="Grubb S.R."/>
            <person name="Warner M.H."/>
            <person name="Montgomery M.T."/>
            <person name="Garlena R.A."/>
            <person name="Russell D.A."/>
            <person name="Pope W.H."/>
            <person name="Jacobs-Sera D."/>
            <person name="Hendrix R.W."/>
            <person name="Hatfull G.F."/>
        </authorList>
    </citation>
    <scope>NUCLEOTIDE SEQUENCE [LARGE SCALE GENOMIC DNA]</scope>
</reference>
<keyword evidence="2" id="KW-0081">Bacteriolytic enzyme</keyword>
<name>A0A142KBE3_9CAUD</name>
<dbReference type="GO" id="GO:0009253">
    <property type="term" value="P:peptidoglycan catabolic process"/>
    <property type="evidence" value="ECO:0007669"/>
    <property type="project" value="InterPro"/>
</dbReference>
<dbReference type="SMART" id="SM00644">
    <property type="entry name" value="Ami_2"/>
    <property type="match status" value="1"/>
</dbReference>
<dbReference type="EMBL" id="KU963258">
    <property type="protein sequence ID" value="AMS03426.1"/>
    <property type="molecule type" value="Genomic_DNA"/>
</dbReference>